<organism evidence="11 12">
    <name type="scientific">Aquarana catesbeiana</name>
    <name type="common">American bullfrog</name>
    <name type="synonym">Rana catesbeiana</name>
    <dbReference type="NCBI Taxonomy" id="8400"/>
    <lineage>
        <taxon>Eukaryota</taxon>
        <taxon>Metazoa</taxon>
        <taxon>Chordata</taxon>
        <taxon>Craniata</taxon>
        <taxon>Vertebrata</taxon>
        <taxon>Euteleostomi</taxon>
        <taxon>Amphibia</taxon>
        <taxon>Batrachia</taxon>
        <taxon>Anura</taxon>
        <taxon>Neobatrachia</taxon>
        <taxon>Ranoidea</taxon>
        <taxon>Ranidae</taxon>
        <taxon>Aquarana</taxon>
    </lineage>
</organism>
<dbReference type="Pfam" id="PF00157">
    <property type="entry name" value="Pou"/>
    <property type="match status" value="1"/>
</dbReference>
<dbReference type="EMBL" id="KV952433">
    <property type="protein sequence ID" value="PIO24426.1"/>
    <property type="molecule type" value="Genomic_DNA"/>
</dbReference>
<feature type="region of interest" description="Disordered" evidence="8">
    <location>
        <begin position="153"/>
        <end position="234"/>
    </location>
</feature>
<accession>A0A2G9R974</accession>
<protein>
    <recommendedName>
        <fullName evidence="7">POU domain protein</fullName>
    </recommendedName>
</protein>
<feature type="compositionally biased region" description="Polar residues" evidence="8">
    <location>
        <begin position="180"/>
        <end position="220"/>
    </location>
</feature>
<dbReference type="PROSITE" id="PS00465">
    <property type="entry name" value="POU_2"/>
    <property type="match status" value="1"/>
</dbReference>
<dbReference type="Proteomes" id="UP000228934">
    <property type="component" value="Unassembled WGS sequence"/>
</dbReference>
<dbReference type="CDD" id="cd00086">
    <property type="entry name" value="homeodomain"/>
    <property type="match status" value="1"/>
</dbReference>
<dbReference type="PRINTS" id="PR00028">
    <property type="entry name" value="POUDOMAIN"/>
</dbReference>
<dbReference type="PROSITE" id="PS50071">
    <property type="entry name" value="HOMEOBOX_2"/>
    <property type="match status" value="1"/>
</dbReference>
<dbReference type="FunFam" id="1.10.260.40:FF:000022">
    <property type="entry name" value="POU domain protein"/>
    <property type="match status" value="1"/>
</dbReference>
<dbReference type="SUPFAM" id="SSF46689">
    <property type="entry name" value="Homeodomain-like"/>
    <property type="match status" value="1"/>
</dbReference>
<dbReference type="GO" id="GO:0000978">
    <property type="term" value="F:RNA polymerase II cis-regulatory region sequence-specific DNA binding"/>
    <property type="evidence" value="ECO:0007669"/>
    <property type="project" value="TreeGrafter"/>
</dbReference>
<feature type="compositionally biased region" description="Basic and acidic residues" evidence="8">
    <location>
        <begin position="109"/>
        <end position="121"/>
    </location>
</feature>
<evidence type="ECO:0000256" key="1">
    <source>
        <dbReference type="ARBA" id="ARBA00004123"/>
    </source>
</evidence>
<keyword evidence="7" id="KW-0804">Transcription</keyword>
<proteinExistence type="inferred from homology"/>
<dbReference type="InterPro" id="IPR001356">
    <property type="entry name" value="HD"/>
</dbReference>
<feature type="compositionally biased region" description="Acidic residues" evidence="8">
    <location>
        <begin position="225"/>
        <end position="234"/>
    </location>
</feature>
<evidence type="ECO:0000256" key="7">
    <source>
        <dbReference type="RuleBase" id="RU361194"/>
    </source>
</evidence>
<dbReference type="GO" id="GO:0001702">
    <property type="term" value="P:gastrulation with mouth forming second"/>
    <property type="evidence" value="ECO:0007669"/>
    <property type="project" value="UniProtKB-ARBA"/>
</dbReference>
<dbReference type="InterPro" id="IPR000327">
    <property type="entry name" value="POU_dom"/>
</dbReference>
<feature type="domain" description="Homeobox" evidence="9">
    <location>
        <begin position="326"/>
        <end position="386"/>
    </location>
</feature>
<dbReference type="Gene3D" id="1.10.260.40">
    <property type="entry name" value="lambda repressor-like DNA-binding domains"/>
    <property type="match status" value="1"/>
</dbReference>
<feature type="region of interest" description="Disordered" evidence="8">
    <location>
        <begin position="109"/>
        <end position="136"/>
    </location>
</feature>
<dbReference type="InterPro" id="IPR050255">
    <property type="entry name" value="POU_domain_TF"/>
</dbReference>
<keyword evidence="12" id="KW-1185">Reference proteome</keyword>
<evidence type="ECO:0000256" key="5">
    <source>
        <dbReference type="PROSITE-ProRule" id="PRU00108"/>
    </source>
</evidence>
<evidence type="ECO:0000256" key="6">
    <source>
        <dbReference type="RuleBase" id="RU000682"/>
    </source>
</evidence>
<feature type="DNA-binding region" description="Homeobox" evidence="5">
    <location>
        <begin position="328"/>
        <end position="387"/>
    </location>
</feature>
<evidence type="ECO:0000313" key="11">
    <source>
        <dbReference type="EMBL" id="PIO24426.1"/>
    </source>
</evidence>
<gene>
    <name evidence="11" type="ORF">AB205_0174040</name>
</gene>
<keyword evidence="4 5" id="KW-0539">Nucleus</keyword>
<name>A0A2G9R974_AQUCT</name>
<dbReference type="PANTHER" id="PTHR11636">
    <property type="entry name" value="POU DOMAIN"/>
    <property type="match status" value="1"/>
</dbReference>
<dbReference type="SMART" id="SM00389">
    <property type="entry name" value="HOX"/>
    <property type="match status" value="1"/>
</dbReference>
<dbReference type="Gene3D" id="1.10.10.60">
    <property type="entry name" value="Homeodomain-like"/>
    <property type="match status" value="1"/>
</dbReference>
<keyword evidence="3 5" id="KW-0371">Homeobox</keyword>
<evidence type="ECO:0000256" key="2">
    <source>
        <dbReference type="ARBA" id="ARBA00023125"/>
    </source>
</evidence>
<comment type="subcellular location">
    <subcellularLocation>
        <location evidence="1 5 6">Nucleus</location>
    </subcellularLocation>
</comment>
<feature type="non-terminal residue" evidence="11">
    <location>
        <position position="1"/>
    </location>
</feature>
<feature type="domain" description="POU-specific" evidence="10">
    <location>
        <begin position="234"/>
        <end position="308"/>
    </location>
</feature>
<comment type="similarity">
    <text evidence="7">Belongs to the POU transcription factor family.</text>
</comment>
<dbReference type="InterPro" id="IPR013847">
    <property type="entry name" value="POU"/>
</dbReference>
<evidence type="ECO:0000256" key="4">
    <source>
        <dbReference type="ARBA" id="ARBA00023242"/>
    </source>
</evidence>
<dbReference type="SMART" id="SM00352">
    <property type="entry name" value="POU"/>
    <property type="match status" value="1"/>
</dbReference>
<dbReference type="AlphaFoldDB" id="A0A2G9R974"/>
<evidence type="ECO:0000259" key="9">
    <source>
        <dbReference type="PROSITE" id="PS50071"/>
    </source>
</evidence>
<feature type="compositionally biased region" description="Polar residues" evidence="8">
    <location>
        <begin position="154"/>
        <end position="168"/>
    </location>
</feature>
<reference evidence="12" key="1">
    <citation type="journal article" date="2017" name="Nat. Commun.">
        <title>The North American bullfrog draft genome provides insight into hormonal regulation of long noncoding RNA.</title>
        <authorList>
            <person name="Hammond S.A."/>
            <person name="Warren R.L."/>
            <person name="Vandervalk B.P."/>
            <person name="Kucuk E."/>
            <person name="Khan H."/>
            <person name="Gibb E.A."/>
            <person name="Pandoh P."/>
            <person name="Kirk H."/>
            <person name="Zhao Y."/>
            <person name="Jones M."/>
            <person name="Mungall A.J."/>
            <person name="Coope R."/>
            <person name="Pleasance S."/>
            <person name="Moore R.A."/>
            <person name="Holt R.A."/>
            <person name="Round J.M."/>
            <person name="Ohora S."/>
            <person name="Walle B.V."/>
            <person name="Veldhoen N."/>
            <person name="Helbing C.C."/>
            <person name="Birol I."/>
        </authorList>
    </citation>
    <scope>NUCLEOTIDE SEQUENCE [LARGE SCALE GENOMIC DNA]</scope>
</reference>
<dbReference type="OrthoDB" id="6358449at2759"/>
<dbReference type="InterPro" id="IPR009057">
    <property type="entry name" value="Homeodomain-like_sf"/>
</dbReference>
<dbReference type="GO" id="GO:0005634">
    <property type="term" value="C:nucleus"/>
    <property type="evidence" value="ECO:0007669"/>
    <property type="project" value="UniProtKB-SubCell"/>
</dbReference>
<evidence type="ECO:0000256" key="8">
    <source>
        <dbReference type="SAM" id="MobiDB-lite"/>
    </source>
</evidence>
<dbReference type="PROSITE" id="PS51179">
    <property type="entry name" value="POU_3"/>
    <property type="match status" value="1"/>
</dbReference>
<evidence type="ECO:0000256" key="3">
    <source>
        <dbReference type="ARBA" id="ARBA00023155"/>
    </source>
</evidence>
<dbReference type="SUPFAM" id="SSF47413">
    <property type="entry name" value="lambda repressor-like DNA-binding domains"/>
    <property type="match status" value="1"/>
</dbReference>
<dbReference type="InterPro" id="IPR017970">
    <property type="entry name" value="Homeobox_CS"/>
</dbReference>
<dbReference type="GO" id="GO:0140297">
    <property type="term" value="F:DNA-binding transcription factor binding"/>
    <property type="evidence" value="ECO:0007669"/>
    <property type="project" value="UniProtKB-ARBA"/>
</dbReference>
<dbReference type="InterPro" id="IPR010982">
    <property type="entry name" value="Lambda_DNA-bd_dom_sf"/>
</dbReference>
<dbReference type="PANTHER" id="PTHR11636:SF136">
    <property type="entry name" value="POU DOMAIN, CLASS 5, TRANSCRIPTION FACTOR 1.1"/>
    <property type="match status" value="1"/>
</dbReference>
<evidence type="ECO:0000259" key="10">
    <source>
        <dbReference type="PROSITE" id="PS51179"/>
    </source>
</evidence>
<sequence>VETKAGHTPIDYLQIFYGYMEKTRELSELEVMYSQPAYPSFTLNHGIIQDGFGGYHHPSQAFYFPAVRPDSGDLGEHQAQVMTWNHAPQPEHPGHLNLCTPPGHQLREETPCVVESRKVKEESEDSNGSVEEKSHSVPQYYTHAWTPAFWPGSPSLSSQTQENASVPGSSVYPMLPPNQSPNTPETAAANVESSRCSSTPTQEVAKESNSPASQTVTSPVGQEEILSEDGEDTLEMPSEMEMEQFARDLKQKRVSLGFTQADVGYALGVLYEKMFSQTTICRFESLQLSYKNMCQLKPLLTRWLREAERNENLQELVNQEQVLIQSRKRKRRTNIENIAKDNLEIYFMKNPKPGPQEMEQIARHLHMAKDVVRVWFCNRRQKDKRQIIKEPHNEGYDPQHIVPHVGVFSHQEMPSPGYMSGSPPMYNPTFNHKNLFQQPVPHGMQLGNHIC</sequence>
<dbReference type="Pfam" id="PF00046">
    <property type="entry name" value="Homeodomain"/>
    <property type="match status" value="1"/>
</dbReference>
<evidence type="ECO:0000313" key="12">
    <source>
        <dbReference type="Proteomes" id="UP000228934"/>
    </source>
</evidence>
<keyword evidence="2 5" id="KW-0238">DNA-binding</keyword>
<dbReference type="GO" id="GO:0005667">
    <property type="term" value="C:transcription regulator complex"/>
    <property type="evidence" value="ECO:0007669"/>
    <property type="project" value="UniProtKB-ARBA"/>
</dbReference>
<dbReference type="PROSITE" id="PS00027">
    <property type="entry name" value="HOMEOBOX_1"/>
    <property type="match status" value="1"/>
</dbReference>
<dbReference type="GO" id="GO:0000981">
    <property type="term" value="F:DNA-binding transcription factor activity, RNA polymerase II-specific"/>
    <property type="evidence" value="ECO:0007669"/>
    <property type="project" value="InterPro"/>
</dbReference>